<dbReference type="RefSeq" id="WP_244727459.1">
    <property type="nucleotide sequence ID" value="NZ_JALIRP010000007.1"/>
</dbReference>
<dbReference type="AlphaFoldDB" id="A0A9X1WX85"/>
<sequence>MYEMIVLGFFMRYPMHGYRISKIVNDIVGPYAKFSSGRLYPLLVKLEKQALITDAGTPNENRQRVYQITDSGQNHFYNLIMDTTSSLGEYQKIFWYKMIFLDLLTQGQRDYLLDHYINYCQTHVFYIQSELEDLQQRLQESEGQLHSVISVMNRNINLWKSDLEYVQNMRNQ</sequence>
<dbReference type="PANTHER" id="PTHR43252:SF2">
    <property type="entry name" value="TRANSCRIPTION REGULATOR, PADR-LIKE FAMILY"/>
    <property type="match status" value="1"/>
</dbReference>
<organism evidence="2 3">
    <name type="scientific">Paenibacillus mangrovi</name>
    <dbReference type="NCBI Taxonomy" id="2931978"/>
    <lineage>
        <taxon>Bacteria</taxon>
        <taxon>Bacillati</taxon>
        <taxon>Bacillota</taxon>
        <taxon>Bacilli</taxon>
        <taxon>Bacillales</taxon>
        <taxon>Paenibacillaceae</taxon>
        <taxon>Paenibacillus</taxon>
    </lineage>
</organism>
<feature type="domain" description="Transcription regulator PadR N-terminal" evidence="1">
    <location>
        <begin position="6"/>
        <end position="75"/>
    </location>
</feature>
<name>A0A9X1WX85_9BACL</name>
<dbReference type="Gene3D" id="1.10.10.10">
    <property type="entry name" value="Winged helix-like DNA-binding domain superfamily/Winged helix DNA-binding domain"/>
    <property type="match status" value="1"/>
</dbReference>
<dbReference type="InterPro" id="IPR005149">
    <property type="entry name" value="Tscrpt_reg_PadR_N"/>
</dbReference>
<dbReference type="EMBL" id="JALIRP010000007">
    <property type="protein sequence ID" value="MCJ8013714.1"/>
    <property type="molecule type" value="Genomic_DNA"/>
</dbReference>
<dbReference type="SUPFAM" id="SSF46785">
    <property type="entry name" value="Winged helix' DNA-binding domain"/>
    <property type="match status" value="1"/>
</dbReference>
<dbReference type="PANTHER" id="PTHR43252">
    <property type="entry name" value="TRANSCRIPTIONAL REGULATOR YQJI"/>
    <property type="match status" value="1"/>
</dbReference>
<dbReference type="Proteomes" id="UP001139347">
    <property type="component" value="Unassembled WGS sequence"/>
</dbReference>
<dbReference type="Pfam" id="PF03551">
    <property type="entry name" value="PadR"/>
    <property type="match status" value="1"/>
</dbReference>
<reference evidence="2" key="1">
    <citation type="submission" date="2022-04" db="EMBL/GenBank/DDBJ databases">
        <title>Paenibacillus mangrovi sp. nov., a novel endophytic bacterium isolated from bark of Kandelia candel.</title>
        <authorList>
            <person name="Tuo L."/>
        </authorList>
    </citation>
    <scope>NUCLEOTIDE SEQUENCE</scope>
    <source>
        <strain evidence="2">KQZ6P-2</strain>
    </source>
</reference>
<evidence type="ECO:0000313" key="3">
    <source>
        <dbReference type="Proteomes" id="UP001139347"/>
    </source>
</evidence>
<evidence type="ECO:0000259" key="1">
    <source>
        <dbReference type="Pfam" id="PF03551"/>
    </source>
</evidence>
<comment type="caution">
    <text evidence="2">The sequence shown here is derived from an EMBL/GenBank/DDBJ whole genome shotgun (WGS) entry which is preliminary data.</text>
</comment>
<dbReference type="InterPro" id="IPR036388">
    <property type="entry name" value="WH-like_DNA-bd_sf"/>
</dbReference>
<evidence type="ECO:0000313" key="2">
    <source>
        <dbReference type="EMBL" id="MCJ8013714.1"/>
    </source>
</evidence>
<protein>
    <submittedName>
        <fullName evidence="2">PadR family transcriptional regulator</fullName>
    </submittedName>
</protein>
<proteinExistence type="predicted"/>
<accession>A0A9X1WX85</accession>
<keyword evidence="3" id="KW-1185">Reference proteome</keyword>
<gene>
    <name evidence="2" type="ORF">MUG84_18470</name>
</gene>
<dbReference type="InterPro" id="IPR036390">
    <property type="entry name" value="WH_DNA-bd_sf"/>
</dbReference>